<dbReference type="PANTHER" id="PTHR10151">
    <property type="entry name" value="ECTONUCLEOTIDE PYROPHOSPHATASE/PHOSPHODIESTERASE"/>
    <property type="match status" value="1"/>
</dbReference>
<gene>
    <name evidence="2" type="ORF">GCM10008098_23690</name>
</gene>
<feature type="chain" id="PRO_5045395105" evidence="1">
    <location>
        <begin position="24"/>
        <end position="467"/>
    </location>
</feature>
<proteinExistence type="predicted"/>
<name>A0ABQ3A0V8_9GAMM</name>
<sequence>MRRLLLVLSFGVLAVLSSTSAIATPVLLISIDGLRPADVLQARQRGLKLPNLEAFLQRGAYASDVRGVLPTLTYPSHTTLITGVSPNLHGIGGNLSFDPTNKNQQGWEWYASDIRVPTLWDAAHAAGLSTANVHWPVSVGAQVDWNLPQIWRTGTADDRKLLAALATPGLLPSLEQDLGPYADGIVEDLPGDQNRTRFAIKLLETRKPYFMTAYLTALDTQQHASGPDTPASRKTLEGIDQLIGELVATAQRVHPDGVVAIVSDHGFAPVQHDVNLYLPFIKAGLVTLKDGEVTDWQAMPWNDGGSAAIVLHDPSNTAVKAKVAALLKQLQDDPQYGIAHVLDHDEAVAHGGTAQASWFVQFKPGDEMGIKPDAPVLSPGHYRGMHGYDAALPEMRSTFLIAGKGVPAARDLGSIDMRDIAPTLAALLGVQLPQAQGKALLEVPSAAVASTQSRNPPVHARMNVSTK</sequence>
<keyword evidence="3" id="KW-1185">Reference proteome</keyword>
<dbReference type="Gene3D" id="3.40.720.10">
    <property type="entry name" value="Alkaline Phosphatase, subunit A"/>
    <property type="match status" value="1"/>
</dbReference>
<keyword evidence="1" id="KW-0732">Signal</keyword>
<feature type="signal peptide" evidence="1">
    <location>
        <begin position="1"/>
        <end position="23"/>
    </location>
</feature>
<protein>
    <submittedName>
        <fullName evidence="2">Alkaline phosphatase family protein</fullName>
    </submittedName>
</protein>
<dbReference type="Proteomes" id="UP000621898">
    <property type="component" value="Unassembled WGS sequence"/>
</dbReference>
<comment type="caution">
    <text evidence="2">The sequence shown here is derived from an EMBL/GenBank/DDBJ whole genome shotgun (WGS) entry which is preliminary data.</text>
</comment>
<evidence type="ECO:0000313" key="3">
    <source>
        <dbReference type="Proteomes" id="UP000621898"/>
    </source>
</evidence>
<reference evidence="3" key="1">
    <citation type="journal article" date="2019" name="Int. J. Syst. Evol. Microbiol.">
        <title>The Global Catalogue of Microorganisms (GCM) 10K type strain sequencing project: providing services to taxonomists for standard genome sequencing and annotation.</title>
        <authorList>
            <consortium name="The Broad Institute Genomics Platform"/>
            <consortium name="The Broad Institute Genome Sequencing Center for Infectious Disease"/>
            <person name="Wu L."/>
            <person name="Ma J."/>
        </authorList>
    </citation>
    <scope>NUCLEOTIDE SEQUENCE [LARGE SCALE GENOMIC DNA]</scope>
    <source>
        <strain evidence="3">KCTC 22232</strain>
    </source>
</reference>
<dbReference type="CDD" id="cd16018">
    <property type="entry name" value="Enpp"/>
    <property type="match status" value="1"/>
</dbReference>
<dbReference type="InterPro" id="IPR017850">
    <property type="entry name" value="Alkaline_phosphatase_core_sf"/>
</dbReference>
<organism evidence="2 3">
    <name type="scientific">Rhodanobacter panaciterrae</name>
    <dbReference type="NCBI Taxonomy" id="490572"/>
    <lineage>
        <taxon>Bacteria</taxon>
        <taxon>Pseudomonadati</taxon>
        <taxon>Pseudomonadota</taxon>
        <taxon>Gammaproteobacteria</taxon>
        <taxon>Lysobacterales</taxon>
        <taxon>Rhodanobacteraceae</taxon>
        <taxon>Rhodanobacter</taxon>
    </lineage>
</organism>
<dbReference type="SUPFAM" id="SSF53649">
    <property type="entry name" value="Alkaline phosphatase-like"/>
    <property type="match status" value="1"/>
</dbReference>
<dbReference type="InterPro" id="IPR002591">
    <property type="entry name" value="Phosphodiest/P_Trfase"/>
</dbReference>
<evidence type="ECO:0000256" key="1">
    <source>
        <dbReference type="SAM" id="SignalP"/>
    </source>
</evidence>
<dbReference type="PANTHER" id="PTHR10151:SF120">
    <property type="entry name" value="BIS(5'-ADENOSYL)-TRIPHOSPHATASE"/>
    <property type="match status" value="1"/>
</dbReference>
<accession>A0ABQ3A0V8</accession>
<dbReference type="EMBL" id="BMXT01000002">
    <property type="protein sequence ID" value="GGY29579.1"/>
    <property type="molecule type" value="Genomic_DNA"/>
</dbReference>
<dbReference type="RefSeq" id="WP_189441425.1">
    <property type="nucleotide sequence ID" value="NZ_BMXT01000002.1"/>
</dbReference>
<evidence type="ECO:0000313" key="2">
    <source>
        <dbReference type="EMBL" id="GGY29579.1"/>
    </source>
</evidence>
<dbReference type="Pfam" id="PF01663">
    <property type="entry name" value="Phosphodiest"/>
    <property type="match status" value="1"/>
</dbReference>